<evidence type="ECO:0000313" key="2">
    <source>
        <dbReference type="Proteomes" id="UP000318093"/>
    </source>
</evidence>
<dbReference type="GO" id="GO:0043814">
    <property type="term" value="F:phospholactate guanylyltransferase activity"/>
    <property type="evidence" value="ECO:0007669"/>
    <property type="project" value="InterPro"/>
</dbReference>
<dbReference type="Gene3D" id="3.90.550.10">
    <property type="entry name" value="Spore Coat Polysaccharide Biosynthesis Protein SpsA, Chain A"/>
    <property type="match status" value="1"/>
</dbReference>
<sequence>ALLAAGRVRSLALAPSKDGGTNAMLVPPGVTFRPAYGPGSLAAHRRRSRALGLGIVEVQRPGLAFDVDTEADLLSVRGAGWVNAHNLSF</sequence>
<evidence type="ECO:0000313" key="1">
    <source>
        <dbReference type="EMBL" id="TMI78920.1"/>
    </source>
</evidence>
<dbReference type="AlphaFoldDB" id="A0A537J5V4"/>
<dbReference type="EMBL" id="VBAN01000374">
    <property type="protein sequence ID" value="TMI78920.1"/>
    <property type="molecule type" value="Genomic_DNA"/>
</dbReference>
<dbReference type="Proteomes" id="UP000318093">
    <property type="component" value="Unassembled WGS sequence"/>
</dbReference>
<accession>A0A537J5V4</accession>
<name>A0A537J5V4_9BACT</name>
<protein>
    <submittedName>
        <fullName evidence="1">2-phospho-L-lactate guanylyltransferase</fullName>
    </submittedName>
</protein>
<comment type="caution">
    <text evidence="1">The sequence shown here is derived from an EMBL/GenBank/DDBJ whole genome shotgun (WGS) entry which is preliminary data.</text>
</comment>
<proteinExistence type="predicted"/>
<keyword evidence="1" id="KW-0808">Transferase</keyword>
<feature type="non-terminal residue" evidence="1">
    <location>
        <position position="1"/>
    </location>
</feature>
<gene>
    <name evidence="1" type="ORF">E6H03_11225</name>
</gene>
<dbReference type="InterPro" id="IPR002835">
    <property type="entry name" value="CofC"/>
</dbReference>
<reference evidence="1 2" key="1">
    <citation type="journal article" date="2019" name="Nat. Microbiol.">
        <title>Mediterranean grassland soil C-N compound turnover is dependent on rainfall and depth, and is mediated by genomically divergent microorganisms.</title>
        <authorList>
            <person name="Diamond S."/>
            <person name="Andeer P.F."/>
            <person name="Li Z."/>
            <person name="Crits-Christoph A."/>
            <person name="Burstein D."/>
            <person name="Anantharaman K."/>
            <person name="Lane K.R."/>
            <person name="Thomas B.C."/>
            <person name="Pan C."/>
            <person name="Northen T.R."/>
            <person name="Banfield J.F."/>
        </authorList>
    </citation>
    <scope>NUCLEOTIDE SEQUENCE [LARGE SCALE GENOMIC DNA]</scope>
    <source>
        <strain evidence="1">NP_6</strain>
    </source>
</reference>
<dbReference type="SUPFAM" id="SSF53448">
    <property type="entry name" value="Nucleotide-diphospho-sugar transferases"/>
    <property type="match status" value="1"/>
</dbReference>
<dbReference type="Pfam" id="PF01983">
    <property type="entry name" value="CofC"/>
    <property type="match status" value="1"/>
</dbReference>
<keyword evidence="1" id="KW-0548">Nucleotidyltransferase</keyword>
<organism evidence="1 2">
    <name type="scientific">Candidatus Segetimicrobium genomatis</name>
    <dbReference type="NCBI Taxonomy" id="2569760"/>
    <lineage>
        <taxon>Bacteria</taxon>
        <taxon>Bacillati</taxon>
        <taxon>Candidatus Sysuimicrobiota</taxon>
        <taxon>Candidatus Sysuimicrobiia</taxon>
        <taxon>Candidatus Sysuimicrobiales</taxon>
        <taxon>Candidatus Segetimicrobiaceae</taxon>
        <taxon>Candidatus Segetimicrobium</taxon>
    </lineage>
</organism>
<dbReference type="InterPro" id="IPR029044">
    <property type="entry name" value="Nucleotide-diphossugar_trans"/>
</dbReference>